<dbReference type="EMBL" id="JAKWFO010000013">
    <property type="protein sequence ID" value="KAI9632914.1"/>
    <property type="molecule type" value="Genomic_DNA"/>
</dbReference>
<evidence type="ECO:0000256" key="5">
    <source>
        <dbReference type="ARBA" id="ARBA00049091"/>
    </source>
</evidence>
<dbReference type="InterPro" id="IPR000889">
    <property type="entry name" value="Glutathione_peroxidase"/>
</dbReference>
<dbReference type="Gene3D" id="3.40.30.10">
    <property type="entry name" value="Glutaredoxin"/>
    <property type="match status" value="1"/>
</dbReference>
<name>A0AA38H5H7_9TREE</name>
<evidence type="ECO:0000256" key="2">
    <source>
        <dbReference type="ARBA" id="ARBA00022559"/>
    </source>
</evidence>
<dbReference type="PANTHER" id="PTHR11592:SF78">
    <property type="entry name" value="GLUTATHIONE PEROXIDASE"/>
    <property type="match status" value="1"/>
</dbReference>
<dbReference type="PRINTS" id="PR01011">
    <property type="entry name" value="GLUTPROXDASE"/>
</dbReference>
<reference evidence="8" key="1">
    <citation type="journal article" date="2022" name="G3 (Bethesda)">
        <title>High quality genome of the basidiomycete yeast Dioszegia hungarica PDD-24b-2 isolated from cloud water.</title>
        <authorList>
            <person name="Jarrige D."/>
            <person name="Haridas S."/>
            <person name="Bleykasten-Grosshans C."/>
            <person name="Joly M."/>
            <person name="Nadalig T."/>
            <person name="Sancelme M."/>
            <person name="Vuilleumier S."/>
            <person name="Grigoriev I.V."/>
            <person name="Amato P."/>
            <person name="Bringel F."/>
        </authorList>
    </citation>
    <scope>NUCLEOTIDE SEQUENCE</scope>
    <source>
        <strain evidence="8">PDD-24b-2</strain>
    </source>
</reference>
<keyword evidence="4 7" id="KW-0560">Oxidoreductase</keyword>
<dbReference type="RefSeq" id="XP_052942691.1">
    <property type="nucleotide sequence ID" value="XM_053091036.1"/>
</dbReference>
<dbReference type="GO" id="GO:0140824">
    <property type="term" value="F:thioredoxin-dependent peroxiredoxin activity"/>
    <property type="evidence" value="ECO:0007669"/>
    <property type="project" value="UniProtKB-EC"/>
</dbReference>
<comment type="catalytic activity">
    <reaction evidence="5">
        <text>a hydroperoxide + [thioredoxin]-dithiol = an alcohol + [thioredoxin]-disulfide + H2O</text>
        <dbReference type="Rhea" id="RHEA:62620"/>
        <dbReference type="Rhea" id="RHEA-COMP:10698"/>
        <dbReference type="Rhea" id="RHEA-COMP:10700"/>
        <dbReference type="ChEBI" id="CHEBI:15377"/>
        <dbReference type="ChEBI" id="CHEBI:29950"/>
        <dbReference type="ChEBI" id="CHEBI:30879"/>
        <dbReference type="ChEBI" id="CHEBI:35924"/>
        <dbReference type="ChEBI" id="CHEBI:50058"/>
        <dbReference type="EC" id="1.11.1.24"/>
    </reaction>
</comment>
<dbReference type="PROSITE" id="PS00460">
    <property type="entry name" value="GLUTATHIONE_PEROXID_1"/>
    <property type="match status" value="1"/>
</dbReference>
<comment type="similarity">
    <text evidence="1 7">Belongs to the glutathione peroxidase family.</text>
</comment>
<dbReference type="FunFam" id="3.40.30.10:FF:000010">
    <property type="entry name" value="Glutathione peroxidase"/>
    <property type="match status" value="1"/>
</dbReference>
<dbReference type="GO" id="GO:0034599">
    <property type="term" value="P:cellular response to oxidative stress"/>
    <property type="evidence" value="ECO:0007669"/>
    <property type="project" value="TreeGrafter"/>
</dbReference>
<evidence type="ECO:0000313" key="9">
    <source>
        <dbReference type="Proteomes" id="UP001164286"/>
    </source>
</evidence>
<organism evidence="8 9">
    <name type="scientific">Dioszegia hungarica</name>
    <dbReference type="NCBI Taxonomy" id="4972"/>
    <lineage>
        <taxon>Eukaryota</taxon>
        <taxon>Fungi</taxon>
        <taxon>Dikarya</taxon>
        <taxon>Basidiomycota</taxon>
        <taxon>Agaricomycotina</taxon>
        <taxon>Tremellomycetes</taxon>
        <taxon>Tremellales</taxon>
        <taxon>Bulleribasidiaceae</taxon>
        <taxon>Dioszegia</taxon>
    </lineage>
</organism>
<dbReference type="InterPro" id="IPR029759">
    <property type="entry name" value="GPX_AS"/>
</dbReference>
<dbReference type="Pfam" id="PF00255">
    <property type="entry name" value="GSHPx"/>
    <property type="match status" value="1"/>
</dbReference>
<dbReference type="PIRSF" id="PIRSF000303">
    <property type="entry name" value="Glutathion_perox"/>
    <property type="match status" value="1"/>
</dbReference>
<dbReference type="GeneID" id="77730241"/>
<evidence type="ECO:0000256" key="4">
    <source>
        <dbReference type="ARBA" id="ARBA00023002"/>
    </source>
</evidence>
<dbReference type="PANTHER" id="PTHR11592">
    <property type="entry name" value="GLUTATHIONE PEROXIDASE"/>
    <property type="match status" value="1"/>
</dbReference>
<sequence>MNYLNILGFESVPAGVKERSFYDLKAALPGSKGELDFATLKGKAVLIVNTASKCGFTPQYTGLEELHKTYAARGLEVLGFPSNEFGGQDPGSDEEIASFCQVNHGVTFPLMKKSEVNGAHMNDVFAWLKANGKEVDGAGGIGGTTSIKWNFTKFLVNREGHVVGRYSPNTTPEQLKVEIEKLL</sequence>
<evidence type="ECO:0000256" key="1">
    <source>
        <dbReference type="ARBA" id="ARBA00006926"/>
    </source>
</evidence>
<dbReference type="InterPro" id="IPR036249">
    <property type="entry name" value="Thioredoxin-like_sf"/>
</dbReference>
<evidence type="ECO:0000256" key="7">
    <source>
        <dbReference type="RuleBase" id="RU000499"/>
    </source>
</evidence>
<dbReference type="CDD" id="cd00340">
    <property type="entry name" value="GSH_Peroxidase"/>
    <property type="match status" value="1"/>
</dbReference>
<evidence type="ECO:0000256" key="6">
    <source>
        <dbReference type="PIRSR" id="PIRSR000303-1"/>
    </source>
</evidence>
<keyword evidence="2 7" id="KW-0575">Peroxidase</keyword>
<comment type="caution">
    <text evidence="8">The sequence shown here is derived from an EMBL/GenBank/DDBJ whole genome shotgun (WGS) entry which is preliminary data.</text>
</comment>
<dbReference type="Proteomes" id="UP001164286">
    <property type="component" value="Unassembled WGS sequence"/>
</dbReference>
<dbReference type="PROSITE" id="PS51355">
    <property type="entry name" value="GLUTATHIONE_PEROXID_3"/>
    <property type="match status" value="1"/>
</dbReference>
<evidence type="ECO:0000313" key="8">
    <source>
        <dbReference type="EMBL" id="KAI9632914.1"/>
    </source>
</evidence>
<evidence type="ECO:0000256" key="3">
    <source>
        <dbReference type="ARBA" id="ARBA00022862"/>
    </source>
</evidence>
<keyword evidence="3" id="KW-0049">Antioxidant</keyword>
<feature type="active site" evidence="6">
    <location>
        <position position="54"/>
    </location>
</feature>
<dbReference type="AlphaFoldDB" id="A0AA38H5H7"/>
<gene>
    <name evidence="8" type="ORF">MKK02DRAFT_40287</name>
</gene>
<accession>A0AA38H5H7</accession>
<dbReference type="SUPFAM" id="SSF52833">
    <property type="entry name" value="Thioredoxin-like"/>
    <property type="match status" value="1"/>
</dbReference>
<keyword evidence="9" id="KW-1185">Reference proteome</keyword>
<protein>
    <recommendedName>
        <fullName evidence="7">Glutathione peroxidase</fullName>
    </recommendedName>
</protein>
<proteinExistence type="inferred from homology"/>